<dbReference type="Proteomes" id="UP001234297">
    <property type="component" value="Chromosome 1"/>
</dbReference>
<reference evidence="1 2" key="1">
    <citation type="journal article" date="2022" name="Hortic Res">
        <title>A haplotype resolved chromosomal level avocado genome allows analysis of novel avocado genes.</title>
        <authorList>
            <person name="Nath O."/>
            <person name="Fletcher S.J."/>
            <person name="Hayward A."/>
            <person name="Shaw L.M."/>
            <person name="Masouleh A.K."/>
            <person name="Furtado A."/>
            <person name="Henry R.J."/>
            <person name="Mitter N."/>
        </authorList>
    </citation>
    <scope>NUCLEOTIDE SEQUENCE [LARGE SCALE GENOMIC DNA]</scope>
    <source>
        <strain evidence="2">cv. Hass</strain>
    </source>
</reference>
<keyword evidence="2" id="KW-1185">Reference proteome</keyword>
<dbReference type="EMBL" id="CM056809">
    <property type="protein sequence ID" value="KAJ8648102.1"/>
    <property type="molecule type" value="Genomic_DNA"/>
</dbReference>
<name>A0ACC2MQR1_PERAE</name>
<evidence type="ECO:0000313" key="2">
    <source>
        <dbReference type="Proteomes" id="UP001234297"/>
    </source>
</evidence>
<proteinExistence type="predicted"/>
<accession>A0ACC2MQR1</accession>
<protein>
    <submittedName>
        <fullName evidence="1">Uncharacterized protein</fullName>
    </submittedName>
</protein>
<comment type="caution">
    <text evidence="1">The sequence shown here is derived from an EMBL/GenBank/DDBJ whole genome shotgun (WGS) entry which is preliminary data.</text>
</comment>
<organism evidence="1 2">
    <name type="scientific">Persea americana</name>
    <name type="common">Avocado</name>
    <dbReference type="NCBI Taxonomy" id="3435"/>
    <lineage>
        <taxon>Eukaryota</taxon>
        <taxon>Viridiplantae</taxon>
        <taxon>Streptophyta</taxon>
        <taxon>Embryophyta</taxon>
        <taxon>Tracheophyta</taxon>
        <taxon>Spermatophyta</taxon>
        <taxon>Magnoliopsida</taxon>
        <taxon>Magnoliidae</taxon>
        <taxon>Laurales</taxon>
        <taxon>Lauraceae</taxon>
        <taxon>Persea</taxon>
    </lineage>
</organism>
<sequence>MGSHLAAEFRANPQIMKINEVDSHPTRIRIFDRRPIFMMIARSVLLFVNIASFLWIGSILRRSTTISNFYRLPIDGQMSFPMLFQDLANVGLLTPGDRAVLLSQGDCQHVLISGDLDLHPISGTDDQRSRSLHDNTLDFVFSHGLDALTEEFIAGALKIGGIAAVQFTDDMSDSFRIPLDLKIVYLRRLDPIVLAMRKTGRAAGGSASLTRQRRRPLLAEDSTKRGAVEGLEDLLLEPPRVAAVRSHRYQKRTKYLPDLTGDSLDRYARRVFVNVESSGNNGGGRRWFEENYPTKGRRFEVYEVEVVASASVGMSKWLRRNVGEEHYVVMKAEAEVVEEIFLSKAIFLVDELIMECKHEGQTGKKKSKNMNMNMSSRRAYWECLYLYGKLREEGIAVHQWWG</sequence>
<evidence type="ECO:0000313" key="1">
    <source>
        <dbReference type="EMBL" id="KAJ8648102.1"/>
    </source>
</evidence>
<gene>
    <name evidence="1" type="ORF">MRB53_001125</name>
</gene>